<dbReference type="InterPro" id="IPR025324">
    <property type="entry name" value="DUF4230"/>
</dbReference>
<dbReference type="Pfam" id="PF14014">
    <property type="entry name" value="DUF4230"/>
    <property type="match status" value="1"/>
</dbReference>
<keyword evidence="2" id="KW-1185">Reference proteome</keyword>
<accession>A0A1M5IDK1</accession>
<evidence type="ECO:0000313" key="1">
    <source>
        <dbReference type="EMBL" id="SHG25853.1"/>
    </source>
</evidence>
<evidence type="ECO:0008006" key="3">
    <source>
        <dbReference type="Google" id="ProtNLM"/>
    </source>
</evidence>
<dbReference type="STRING" id="468056.SAMN05443549_10323"/>
<dbReference type="EMBL" id="FQWB01000003">
    <property type="protein sequence ID" value="SHG25853.1"/>
    <property type="molecule type" value="Genomic_DNA"/>
</dbReference>
<dbReference type="Proteomes" id="UP000184516">
    <property type="component" value="Unassembled WGS sequence"/>
</dbReference>
<dbReference type="AlphaFoldDB" id="A0A1M5IDK1"/>
<sequence>MQRRILLGAGIIVSIVLLFKFCEFKKEDDSSLDYNTNLIQQQIVNVGKLVVTEGHFAEVVTYKDQNKYLMDMVSFEKKAIVIVNAEVTVAYDLRQVKYDIDEKNKTITIVNIPKEEIKISPDIKYYDVEQSQMNPFTGDDYNKINKIVRANLAKKIEKSSLKSNAKNRLISELSKILILTNSMGWKLKYEGNVIESETDFNQKMKG</sequence>
<gene>
    <name evidence="1" type="ORF">SAMN05443549_10323</name>
</gene>
<reference evidence="2" key="1">
    <citation type="submission" date="2016-11" db="EMBL/GenBank/DDBJ databases">
        <authorList>
            <person name="Varghese N."/>
            <person name="Submissions S."/>
        </authorList>
    </citation>
    <scope>NUCLEOTIDE SEQUENCE [LARGE SCALE GENOMIC DNA]</scope>
    <source>
        <strain evidence="2">DSM 19978</strain>
    </source>
</reference>
<dbReference type="RefSeq" id="WP_073369574.1">
    <property type="nucleotide sequence ID" value="NZ_FQWB01000003.1"/>
</dbReference>
<proteinExistence type="predicted"/>
<organism evidence="1 2">
    <name type="scientific">Flavobacterium fluvii</name>
    <dbReference type="NCBI Taxonomy" id="468056"/>
    <lineage>
        <taxon>Bacteria</taxon>
        <taxon>Pseudomonadati</taxon>
        <taxon>Bacteroidota</taxon>
        <taxon>Flavobacteriia</taxon>
        <taxon>Flavobacteriales</taxon>
        <taxon>Flavobacteriaceae</taxon>
        <taxon>Flavobacterium</taxon>
    </lineage>
</organism>
<protein>
    <recommendedName>
        <fullName evidence="3">DUF4230 domain-containing protein</fullName>
    </recommendedName>
</protein>
<dbReference type="OrthoDB" id="5700441at2"/>
<evidence type="ECO:0000313" key="2">
    <source>
        <dbReference type="Proteomes" id="UP000184516"/>
    </source>
</evidence>
<name>A0A1M5IDK1_9FLAO</name>